<name>A0AAN6Z790_9PEZI</name>
<evidence type="ECO:0000313" key="1">
    <source>
        <dbReference type="EMBL" id="KAK4127208.1"/>
    </source>
</evidence>
<gene>
    <name evidence="1" type="ORF">N657DRAFT_198670</name>
</gene>
<reference evidence="1" key="1">
    <citation type="journal article" date="2023" name="Mol. Phylogenet. Evol.">
        <title>Genome-scale phylogeny and comparative genomics of the fungal order Sordariales.</title>
        <authorList>
            <person name="Hensen N."/>
            <person name="Bonometti L."/>
            <person name="Westerberg I."/>
            <person name="Brannstrom I.O."/>
            <person name="Guillou S."/>
            <person name="Cros-Aarteil S."/>
            <person name="Calhoun S."/>
            <person name="Haridas S."/>
            <person name="Kuo A."/>
            <person name="Mondo S."/>
            <person name="Pangilinan J."/>
            <person name="Riley R."/>
            <person name="LaButti K."/>
            <person name="Andreopoulos B."/>
            <person name="Lipzen A."/>
            <person name="Chen C."/>
            <person name="Yan M."/>
            <person name="Daum C."/>
            <person name="Ng V."/>
            <person name="Clum A."/>
            <person name="Steindorff A."/>
            <person name="Ohm R.A."/>
            <person name="Martin F."/>
            <person name="Silar P."/>
            <person name="Natvig D.O."/>
            <person name="Lalanne C."/>
            <person name="Gautier V."/>
            <person name="Ament-Velasquez S.L."/>
            <person name="Kruys A."/>
            <person name="Hutchinson M.I."/>
            <person name="Powell A.J."/>
            <person name="Barry K."/>
            <person name="Miller A.N."/>
            <person name="Grigoriev I.V."/>
            <person name="Debuchy R."/>
            <person name="Gladieux P."/>
            <person name="Hiltunen Thoren M."/>
            <person name="Johannesson H."/>
        </authorList>
    </citation>
    <scope>NUCLEOTIDE SEQUENCE</scope>
    <source>
        <strain evidence="1">CBS 731.68</strain>
    </source>
</reference>
<proteinExistence type="predicted"/>
<dbReference type="EMBL" id="MU853224">
    <property type="protein sequence ID" value="KAK4127208.1"/>
    <property type="molecule type" value="Genomic_DNA"/>
</dbReference>
<protein>
    <submittedName>
        <fullName evidence="1">Uncharacterized protein</fullName>
    </submittedName>
</protein>
<dbReference type="GeneID" id="87822951"/>
<keyword evidence="2" id="KW-1185">Reference proteome</keyword>
<dbReference type="Proteomes" id="UP001302602">
    <property type="component" value="Unassembled WGS sequence"/>
</dbReference>
<dbReference type="RefSeq" id="XP_062650979.1">
    <property type="nucleotide sequence ID" value="XM_062786185.1"/>
</dbReference>
<reference evidence="1" key="2">
    <citation type="submission" date="2023-05" db="EMBL/GenBank/DDBJ databases">
        <authorList>
            <consortium name="Lawrence Berkeley National Laboratory"/>
            <person name="Steindorff A."/>
            <person name="Hensen N."/>
            <person name="Bonometti L."/>
            <person name="Westerberg I."/>
            <person name="Brannstrom I.O."/>
            <person name="Guillou S."/>
            <person name="Cros-Aarteil S."/>
            <person name="Calhoun S."/>
            <person name="Haridas S."/>
            <person name="Kuo A."/>
            <person name="Mondo S."/>
            <person name="Pangilinan J."/>
            <person name="Riley R."/>
            <person name="Labutti K."/>
            <person name="Andreopoulos B."/>
            <person name="Lipzen A."/>
            <person name="Chen C."/>
            <person name="Yanf M."/>
            <person name="Daum C."/>
            <person name="Ng V."/>
            <person name="Clum A."/>
            <person name="Ohm R."/>
            <person name="Martin F."/>
            <person name="Silar P."/>
            <person name="Natvig D."/>
            <person name="Lalanne C."/>
            <person name="Gautier V."/>
            <person name="Ament-Velasquez S.L."/>
            <person name="Kruys A."/>
            <person name="Hutchinson M.I."/>
            <person name="Powell A.J."/>
            <person name="Barry K."/>
            <person name="Miller A.N."/>
            <person name="Grigoriev I.V."/>
            <person name="Debuchy R."/>
            <person name="Gladieux P."/>
            <person name="Thoren M.H."/>
            <person name="Johannesson H."/>
        </authorList>
    </citation>
    <scope>NUCLEOTIDE SEQUENCE</scope>
    <source>
        <strain evidence="1">CBS 731.68</strain>
    </source>
</reference>
<sequence>MVGARFCFSTFYFCNVLRNTRRPGDFVTLHQSLAPFLAGLDRTSRTGRPRNKDIVPEATLVVGHGKYQTAAFRLGHFVFLVCLPVLRVSLLDELPMGTELASGWDVSRRSG</sequence>
<accession>A0AAN6Z790</accession>
<evidence type="ECO:0000313" key="2">
    <source>
        <dbReference type="Proteomes" id="UP001302602"/>
    </source>
</evidence>
<dbReference type="AlphaFoldDB" id="A0AAN6Z790"/>
<comment type="caution">
    <text evidence="1">The sequence shown here is derived from an EMBL/GenBank/DDBJ whole genome shotgun (WGS) entry which is preliminary data.</text>
</comment>
<organism evidence="1 2">
    <name type="scientific">Parathielavia appendiculata</name>
    <dbReference type="NCBI Taxonomy" id="2587402"/>
    <lineage>
        <taxon>Eukaryota</taxon>
        <taxon>Fungi</taxon>
        <taxon>Dikarya</taxon>
        <taxon>Ascomycota</taxon>
        <taxon>Pezizomycotina</taxon>
        <taxon>Sordariomycetes</taxon>
        <taxon>Sordariomycetidae</taxon>
        <taxon>Sordariales</taxon>
        <taxon>Chaetomiaceae</taxon>
        <taxon>Parathielavia</taxon>
    </lineage>
</organism>